<reference evidence="1 2" key="2">
    <citation type="journal article" date="2011" name="J. Bacteriol.">
        <title>Complete genome sequence of a carbon monoxide-utilizing acetogen, Eubacterium limosum KIST612.</title>
        <authorList>
            <person name="Roh H."/>
            <person name="Ko H.J."/>
            <person name="Kim D."/>
            <person name="Choi D.G."/>
            <person name="Park S."/>
            <person name="Kim S."/>
            <person name="Chang I.S."/>
            <person name="Choi I.G."/>
        </authorList>
    </citation>
    <scope>NUCLEOTIDE SEQUENCE [LARGE SCALE GENOMIC DNA]</scope>
    <source>
        <strain evidence="1 2">KIST612</strain>
    </source>
</reference>
<proteinExistence type="predicted"/>
<dbReference type="Proteomes" id="UP000006873">
    <property type="component" value="Chromosome"/>
</dbReference>
<dbReference type="HOGENOM" id="CLU_2915628_0_0_9"/>
<evidence type="ECO:0000313" key="2">
    <source>
        <dbReference type="Proteomes" id="UP000006873"/>
    </source>
</evidence>
<name>E3GGJ4_9FIRM</name>
<dbReference type="AlphaFoldDB" id="E3GGJ4"/>
<keyword evidence="2" id="KW-1185">Reference proteome</keyword>
<reference key="1">
    <citation type="submission" date="2010-09" db="EMBL/GenBank/DDBJ databases">
        <authorList>
            <person name="Roh H."/>
            <person name="Ko H.-J."/>
            <person name="Kim D."/>
            <person name="Choi D.G."/>
            <person name="Park S."/>
            <person name="Kim S."/>
            <person name="Kim K.H."/>
            <person name="Chang I.S."/>
            <person name="Choi I.-G."/>
        </authorList>
    </citation>
    <scope>NUCLEOTIDE SEQUENCE</scope>
    <source>
        <strain>KIST612</strain>
    </source>
</reference>
<organism evidence="1 2">
    <name type="scientific">Eubacterium callanderi</name>
    <dbReference type="NCBI Taxonomy" id="53442"/>
    <lineage>
        <taxon>Bacteria</taxon>
        <taxon>Bacillati</taxon>
        <taxon>Bacillota</taxon>
        <taxon>Clostridia</taxon>
        <taxon>Eubacteriales</taxon>
        <taxon>Eubacteriaceae</taxon>
        <taxon>Eubacterium</taxon>
    </lineage>
</organism>
<gene>
    <name evidence="1" type="ordered locus">ELI_3852</name>
</gene>
<protein>
    <submittedName>
        <fullName evidence="1">Transposase</fullName>
    </submittedName>
</protein>
<sequence>MRLKAFQKFFEKQNISGVRFIFYRNLFSVVPEKQTKEVSHMLKALHVQECKASAQKSIASV</sequence>
<dbReference type="KEGG" id="elm:ELI_3852"/>
<dbReference type="EMBL" id="CP002273">
    <property type="protein sequence ID" value="ADO38799.1"/>
    <property type="molecule type" value="Genomic_DNA"/>
</dbReference>
<accession>E3GGJ4</accession>
<evidence type="ECO:0000313" key="1">
    <source>
        <dbReference type="EMBL" id="ADO38799.1"/>
    </source>
</evidence>